<sequence>MVEYVRQHDLKDLVVLGHSFGGTNVQRLAEIEAPRIKHLVFHNAFILGDGESLFDTLPPRYHKIWQKITIDKKIMLPFAIFRELFIGDAELKKAKQVYDNFLTSSCAASHYDKVPLKTFASLIIPRSIIYASTDNALPAGEYGWHPKFSDRLKFYRFISLPGSHEILFNNPQKLAKCIIHASRP</sequence>
<dbReference type="InterPro" id="IPR029058">
    <property type="entry name" value="AB_hydrolase_fold"/>
</dbReference>
<proteinExistence type="predicted"/>
<name>A0AA95GZK6_9GAMM</name>
<protein>
    <recommendedName>
        <fullName evidence="3">Alpha/beta hydrolase family protein</fullName>
    </recommendedName>
</protein>
<dbReference type="EMBL" id="CP123504">
    <property type="protein sequence ID" value="WGM03242.1"/>
    <property type="molecule type" value="Genomic_DNA"/>
</dbReference>
<dbReference type="InterPro" id="IPR052897">
    <property type="entry name" value="Sec-Metab_Biosynth_Hydrolase"/>
</dbReference>
<reference evidence="1" key="1">
    <citation type="submission" date="2023-04" db="EMBL/GenBank/DDBJ databases">
        <title>Genome dynamics across the evolutionary transition to endosymbiosis.</title>
        <authorList>
            <person name="Siozios S."/>
            <person name="Nadal-Jimenez P."/>
            <person name="Azagi T."/>
            <person name="Sprong H."/>
            <person name="Frost C.L."/>
            <person name="Parratt S.R."/>
            <person name="Taylor G."/>
            <person name="Brettell L."/>
            <person name="Lew K.C."/>
            <person name="Croft L."/>
            <person name="King K.C."/>
            <person name="Brockhurst M.A."/>
            <person name="Hypsa V."/>
            <person name="Novakova E."/>
            <person name="Darby A.C."/>
            <person name="Hurst G.D.D."/>
        </authorList>
    </citation>
    <scope>NUCLEOTIDE SEQUENCE</scope>
    <source>
        <strain evidence="1">APv</strain>
    </source>
</reference>
<evidence type="ECO:0000313" key="1">
    <source>
        <dbReference type="EMBL" id="WGM03242.1"/>
    </source>
</evidence>
<organism evidence="1 2">
    <name type="scientific">Arsenophonus nasoniae</name>
    <name type="common">son-killer infecting Nasonia vitripennis</name>
    <dbReference type="NCBI Taxonomy" id="638"/>
    <lineage>
        <taxon>Bacteria</taxon>
        <taxon>Pseudomonadati</taxon>
        <taxon>Pseudomonadota</taxon>
        <taxon>Gammaproteobacteria</taxon>
        <taxon>Enterobacterales</taxon>
        <taxon>Morganellaceae</taxon>
        <taxon>Arsenophonus</taxon>
    </lineage>
</organism>
<accession>A0AA95GZK6</accession>
<gene>
    <name evidence="1" type="ORF">QE210_15555</name>
</gene>
<dbReference type="PANTHER" id="PTHR37017">
    <property type="entry name" value="AB HYDROLASE-1 DOMAIN-CONTAINING PROTEIN-RELATED"/>
    <property type="match status" value="1"/>
</dbReference>
<evidence type="ECO:0000313" key="2">
    <source>
        <dbReference type="Proteomes" id="UP001177595"/>
    </source>
</evidence>
<dbReference type="SUPFAM" id="SSF53474">
    <property type="entry name" value="alpha/beta-Hydrolases"/>
    <property type="match status" value="1"/>
</dbReference>
<dbReference type="Gene3D" id="3.40.50.1820">
    <property type="entry name" value="alpha/beta hydrolase"/>
    <property type="match status" value="1"/>
</dbReference>
<dbReference type="AlphaFoldDB" id="A0AA95GZK6"/>
<dbReference type="PANTHER" id="PTHR37017:SF11">
    <property type="entry name" value="ESTERASE_LIPASE_THIOESTERASE DOMAIN-CONTAINING PROTEIN"/>
    <property type="match status" value="1"/>
</dbReference>
<dbReference type="Proteomes" id="UP001177595">
    <property type="component" value="Chromosome"/>
</dbReference>
<evidence type="ECO:0008006" key="3">
    <source>
        <dbReference type="Google" id="ProtNLM"/>
    </source>
</evidence>